<dbReference type="PANTHER" id="PTHR47027">
    <property type="entry name" value="REVERSE TRANSCRIPTASE DOMAIN-CONTAINING PROTEIN"/>
    <property type="match status" value="1"/>
</dbReference>
<dbReference type="AlphaFoldDB" id="N6UNM7"/>
<proteinExistence type="predicted"/>
<accession>N6UNM7</accession>
<evidence type="ECO:0008006" key="3">
    <source>
        <dbReference type="Google" id="ProtNLM"/>
    </source>
</evidence>
<dbReference type="OMA" id="WEDHNIR"/>
<evidence type="ECO:0000313" key="2">
    <source>
        <dbReference type="EMBL" id="ENN82368.1"/>
    </source>
</evidence>
<dbReference type="HOGENOM" id="CLU_2429311_0_0_1"/>
<gene>
    <name evidence="2" type="ORF">YQE_01257</name>
    <name evidence="1" type="ORF">YQE_01299</name>
</gene>
<feature type="non-terminal residue" evidence="1">
    <location>
        <position position="1"/>
    </location>
</feature>
<dbReference type="PANTHER" id="PTHR47027:SF20">
    <property type="entry name" value="REVERSE TRANSCRIPTASE-LIKE PROTEIN WITH RNA-DIRECTED DNA POLYMERASE DOMAIN"/>
    <property type="match status" value="1"/>
</dbReference>
<protein>
    <recommendedName>
        <fullName evidence="3">Reverse transcriptase domain-containing protein</fullName>
    </recommendedName>
</protein>
<dbReference type="EMBL" id="KB739244">
    <property type="protein sequence ID" value="ENN82326.1"/>
    <property type="molecule type" value="Genomic_DNA"/>
</dbReference>
<name>N6UNM7_DENPD</name>
<organism evidence="1">
    <name type="scientific">Dendroctonus ponderosae</name>
    <name type="common">Mountain pine beetle</name>
    <dbReference type="NCBI Taxonomy" id="77166"/>
    <lineage>
        <taxon>Eukaryota</taxon>
        <taxon>Metazoa</taxon>
        <taxon>Ecdysozoa</taxon>
        <taxon>Arthropoda</taxon>
        <taxon>Hexapoda</taxon>
        <taxon>Insecta</taxon>
        <taxon>Pterygota</taxon>
        <taxon>Neoptera</taxon>
        <taxon>Endopterygota</taxon>
        <taxon>Coleoptera</taxon>
        <taxon>Polyphaga</taxon>
        <taxon>Cucujiformia</taxon>
        <taxon>Curculionidae</taxon>
        <taxon>Scolytinae</taxon>
        <taxon>Dendroctonus</taxon>
    </lineage>
</organism>
<dbReference type="EMBL" id="KB739142">
    <property type="protein sequence ID" value="ENN82368.1"/>
    <property type="molecule type" value="Genomic_DNA"/>
</dbReference>
<evidence type="ECO:0000313" key="1">
    <source>
        <dbReference type="EMBL" id="ENN82326.1"/>
    </source>
</evidence>
<reference evidence="1" key="1">
    <citation type="journal article" date="2013" name="Genome Biol.">
        <title>Draft genome of the mountain pine beetle, Dendroctonus ponderosae Hopkins, a major forest pest.</title>
        <authorList>
            <person name="Keeling C.I."/>
            <person name="Yuen M.M."/>
            <person name="Liao N.Y."/>
            <person name="Docking T.R."/>
            <person name="Chan S.K."/>
            <person name="Taylor G.A."/>
            <person name="Palmquist D.L."/>
            <person name="Jackman S.D."/>
            <person name="Nguyen A."/>
            <person name="Li M."/>
            <person name="Henderson H."/>
            <person name="Janes J.K."/>
            <person name="Zhao Y."/>
            <person name="Pandoh P."/>
            <person name="Moore R."/>
            <person name="Sperling F.A."/>
            <person name="Huber D.P."/>
            <person name="Birol I."/>
            <person name="Jones S.J."/>
            <person name="Bohlmann J."/>
        </authorList>
    </citation>
    <scope>NUCLEOTIDE SEQUENCE</scope>
</reference>
<sequence>MPLRLIPYRETNNTVIYLDAKITNKGSSEPEVKRSIGMAKKALGGLVKIWEDHNIRKMNKMRLLKALILSIATYGSETWTLHAACRKRIEE</sequence>